<evidence type="ECO:0000313" key="1">
    <source>
        <dbReference type="EMBL" id="NKX91204.1"/>
    </source>
</evidence>
<name>A0A846WEZ7_9NOCA</name>
<dbReference type="EMBL" id="JAAXOM010000010">
    <property type="protein sequence ID" value="NKX91204.1"/>
    <property type="molecule type" value="Genomic_DNA"/>
</dbReference>
<dbReference type="InterPro" id="IPR011990">
    <property type="entry name" value="TPR-like_helical_dom_sf"/>
</dbReference>
<evidence type="ECO:0000313" key="2">
    <source>
        <dbReference type="Proteomes" id="UP000572007"/>
    </source>
</evidence>
<dbReference type="RefSeq" id="WP_157104995.1">
    <property type="nucleotide sequence ID" value="NZ_JAAXOM010000010.1"/>
</dbReference>
<proteinExistence type="predicted"/>
<gene>
    <name evidence="1" type="ORF">HGA10_28365</name>
</gene>
<dbReference type="Proteomes" id="UP000572007">
    <property type="component" value="Unassembled WGS sequence"/>
</dbReference>
<sequence>MAGDVPAAQPASRRIAEKVWHMPFESLIAVPQPMMEGLQPDITESLDQEIAMSTDESAQWIKRSTTGVDPVVLDQLRFEVGQHAVDYLVKPPITLIPELNRTRREVFQLLDAPRQRPRTAATLYLLAGQVCALLAHACADLGRTSAAETHARTAQLAADFAEDQHLRAYVSWIQANVAYWNNDFGQAVYFAENGLAKSSDLSTRLRLASQLARAQAARGNTAAAMAALDLALDLAPNVHPNASEPGVMHFDPAKALYYGSEVHLAIGGRTHNTLALELAENALDLLADSSPAEFRAAAELDAARAHLALGDADAAHYRITRVLDLPVELRTTPIVGRVVSAGTELHALAAQTSTARDMTQQIELFTTYTAERD</sequence>
<keyword evidence="2" id="KW-1185">Reference proteome</keyword>
<protein>
    <submittedName>
        <fullName evidence="1">Uncharacterized protein</fullName>
    </submittedName>
</protein>
<dbReference type="SUPFAM" id="SSF48452">
    <property type="entry name" value="TPR-like"/>
    <property type="match status" value="1"/>
</dbReference>
<comment type="caution">
    <text evidence="1">The sequence shown here is derived from an EMBL/GenBank/DDBJ whole genome shotgun (WGS) entry which is preliminary data.</text>
</comment>
<reference evidence="1 2" key="1">
    <citation type="submission" date="2020-04" db="EMBL/GenBank/DDBJ databases">
        <title>MicrobeNet Type strains.</title>
        <authorList>
            <person name="Nicholson A.C."/>
        </authorList>
    </citation>
    <scope>NUCLEOTIDE SEQUENCE [LARGE SCALE GENOMIC DNA]</scope>
    <source>
        <strain evidence="1 2">DSM 44960</strain>
    </source>
</reference>
<accession>A0A846WEZ7</accession>
<dbReference type="Gene3D" id="1.25.40.10">
    <property type="entry name" value="Tetratricopeptide repeat domain"/>
    <property type="match status" value="1"/>
</dbReference>
<dbReference type="AlphaFoldDB" id="A0A846WEZ7"/>
<organism evidence="1 2">
    <name type="scientific">Nocardia coubleae</name>
    <dbReference type="NCBI Taxonomy" id="356147"/>
    <lineage>
        <taxon>Bacteria</taxon>
        <taxon>Bacillati</taxon>
        <taxon>Actinomycetota</taxon>
        <taxon>Actinomycetes</taxon>
        <taxon>Mycobacteriales</taxon>
        <taxon>Nocardiaceae</taxon>
        <taxon>Nocardia</taxon>
    </lineage>
</organism>